<proteinExistence type="inferred from homology"/>
<dbReference type="CDD" id="cd06225">
    <property type="entry name" value="HAMP"/>
    <property type="match status" value="1"/>
</dbReference>
<dbReference type="CDD" id="cd11386">
    <property type="entry name" value="MCP_signal"/>
    <property type="match status" value="1"/>
</dbReference>
<dbReference type="SUPFAM" id="SSF58104">
    <property type="entry name" value="Methyl-accepting chemotaxis protein (MCP) signaling domain"/>
    <property type="match status" value="1"/>
</dbReference>
<dbReference type="PANTHER" id="PTHR43531">
    <property type="entry name" value="PROTEIN ICFG"/>
    <property type="match status" value="1"/>
</dbReference>
<comment type="subcellular location">
    <subcellularLocation>
        <location evidence="1">Membrane</location>
    </subcellularLocation>
</comment>
<dbReference type="FunFam" id="1.10.287.950:FF:000001">
    <property type="entry name" value="Methyl-accepting chemotaxis sensory transducer"/>
    <property type="match status" value="1"/>
</dbReference>
<dbReference type="GO" id="GO:0006935">
    <property type="term" value="P:chemotaxis"/>
    <property type="evidence" value="ECO:0007669"/>
    <property type="project" value="InterPro"/>
</dbReference>
<keyword evidence="5" id="KW-1133">Transmembrane helix</keyword>
<dbReference type="InterPro" id="IPR004090">
    <property type="entry name" value="Chemotax_Me-accpt_rcpt"/>
</dbReference>
<comment type="similarity">
    <text evidence="3">Belongs to the methyl-accepting chemotaxis (MCP) protein family.</text>
</comment>
<dbReference type="InterPro" id="IPR047347">
    <property type="entry name" value="YvaQ-like_sensor"/>
</dbReference>
<dbReference type="EMBL" id="QJJS01000009">
    <property type="protein sequence ID" value="PXW95581.1"/>
    <property type="molecule type" value="Genomic_DNA"/>
</dbReference>
<evidence type="ECO:0000313" key="9">
    <source>
        <dbReference type="Proteomes" id="UP000247811"/>
    </source>
</evidence>
<dbReference type="InterPro" id="IPR051310">
    <property type="entry name" value="MCP_chemotaxis"/>
</dbReference>
<dbReference type="GO" id="GO:0005886">
    <property type="term" value="C:plasma membrane"/>
    <property type="evidence" value="ECO:0007669"/>
    <property type="project" value="TreeGrafter"/>
</dbReference>
<dbReference type="Pfam" id="PF00672">
    <property type="entry name" value="HAMP"/>
    <property type="match status" value="1"/>
</dbReference>
<dbReference type="Pfam" id="PF00015">
    <property type="entry name" value="MCPsignal"/>
    <property type="match status" value="1"/>
</dbReference>
<gene>
    <name evidence="8" type="ORF">C7444_109151</name>
</gene>
<keyword evidence="5" id="KW-0472">Membrane</keyword>
<evidence type="ECO:0000256" key="1">
    <source>
        <dbReference type="ARBA" id="ARBA00004370"/>
    </source>
</evidence>
<feature type="domain" description="Methyl-accepting transducer" evidence="6">
    <location>
        <begin position="273"/>
        <end position="502"/>
    </location>
</feature>
<keyword evidence="9" id="KW-1185">Reference proteome</keyword>
<dbReference type="OrthoDB" id="9763018at2"/>
<dbReference type="PRINTS" id="PR00260">
    <property type="entry name" value="CHEMTRNSDUCR"/>
</dbReference>
<dbReference type="InterPro" id="IPR024478">
    <property type="entry name" value="HlyB_4HB_MCP"/>
</dbReference>
<feature type="domain" description="HAMP" evidence="7">
    <location>
        <begin position="216"/>
        <end position="268"/>
    </location>
</feature>
<dbReference type="SMART" id="SM00283">
    <property type="entry name" value="MA"/>
    <property type="match status" value="1"/>
</dbReference>
<feature type="transmembrane region" description="Helical" evidence="5">
    <location>
        <begin position="190"/>
        <end position="214"/>
    </location>
</feature>
<sequence>MPLWRHLRIGARLMVSFGLVVVLMLAALIVSLARLHEVQRKTDQFTGEQAERVALATEWRENISVNSTRALAIVLTSDPALAPAFEADMKAITARTSAVQKRFAELETTEQGVQLQKELAAVRQRYLEARDGVLQAKEKGGGIAAAVETGRAVVQFKDLTRQYIDVAHRMGLHQAERARLNARAIADDLAFTRTVSIVGIAFSALVALGLGLLLSRSVVGPVVQAGEAARRIADGDLTADIRPSTADETGDLVRALAQMQQSLARIVGEIRLSSESIQLASAEVASGNQDLSHRTEQTASNLQHAASSLDELTGTVRQSADAAAQAHQLANSASQTAQRGGDVVAQVVATMEDIQTSSRKIADIIGVIDGIAFQTNILPLNAAVEAARAGEQGRGFAVVAGEVRNLAQRSAEAAREIKSLIGASVDRVETGTRLVQDAGQTMGDIVASVQRVTDIIGEITAAASEQSTGLQQVNGAVSQLDQMTQQNAALVEQSAAAAESMKDQALRLTQVVGTFRVHDPAAVR</sequence>
<evidence type="ECO:0000259" key="6">
    <source>
        <dbReference type="PROSITE" id="PS50111"/>
    </source>
</evidence>
<dbReference type="Proteomes" id="UP000247811">
    <property type="component" value="Unassembled WGS sequence"/>
</dbReference>
<dbReference type="RefSeq" id="WP_110401005.1">
    <property type="nucleotide sequence ID" value="NZ_QJJS01000009.1"/>
</dbReference>
<feature type="transmembrane region" description="Helical" evidence="5">
    <location>
        <begin position="12"/>
        <end position="33"/>
    </location>
</feature>
<dbReference type="PROSITE" id="PS50885">
    <property type="entry name" value="HAMP"/>
    <property type="match status" value="1"/>
</dbReference>
<dbReference type="InterPro" id="IPR003660">
    <property type="entry name" value="HAMP_dom"/>
</dbReference>
<dbReference type="Gene3D" id="1.10.287.950">
    <property type="entry name" value="Methyl-accepting chemotaxis protein"/>
    <property type="match status" value="1"/>
</dbReference>
<comment type="caution">
    <text evidence="8">The sequence shown here is derived from an EMBL/GenBank/DDBJ whole genome shotgun (WGS) entry which is preliminary data.</text>
</comment>
<evidence type="ECO:0000313" key="8">
    <source>
        <dbReference type="EMBL" id="PXW95581.1"/>
    </source>
</evidence>
<organism evidence="8 9">
    <name type="scientific">Sphaerotilus hippei</name>
    <dbReference type="NCBI Taxonomy" id="744406"/>
    <lineage>
        <taxon>Bacteria</taxon>
        <taxon>Pseudomonadati</taxon>
        <taxon>Pseudomonadota</taxon>
        <taxon>Betaproteobacteria</taxon>
        <taxon>Burkholderiales</taxon>
        <taxon>Sphaerotilaceae</taxon>
        <taxon>Sphaerotilus</taxon>
    </lineage>
</organism>
<dbReference type="InterPro" id="IPR004089">
    <property type="entry name" value="MCPsignal_dom"/>
</dbReference>
<evidence type="ECO:0000256" key="4">
    <source>
        <dbReference type="PROSITE-ProRule" id="PRU00284"/>
    </source>
</evidence>
<keyword evidence="5" id="KW-0812">Transmembrane</keyword>
<dbReference type="Pfam" id="PF12729">
    <property type="entry name" value="4HB_MCP_1"/>
    <property type="match status" value="1"/>
</dbReference>
<name>A0A318H7I1_9BURK</name>
<evidence type="ECO:0000259" key="7">
    <source>
        <dbReference type="PROSITE" id="PS50885"/>
    </source>
</evidence>
<dbReference type="GO" id="GO:0004888">
    <property type="term" value="F:transmembrane signaling receptor activity"/>
    <property type="evidence" value="ECO:0007669"/>
    <property type="project" value="InterPro"/>
</dbReference>
<evidence type="ECO:0000256" key="3">
    <source>
        <dbReference type="ARBA" id="ARBA00029447"/>
    </source>
</evidence>
<dbReference type="PANTHER" id="PTHR43531:SF14">
    <property type="entry name" value="METHYL-ACCEPTING CHEMOTAXIS PROTEIN I-RELATED"/>
    <property type="match status" value="1"/>
</dbReference>
<dbReference type="PROSITE" id="PS50111">
    <property type="entry name" value="CHEMOTAXIS_TRANSDUC_2"/>
    <property type="match status" value="1"/>
</dbReference>
<dbReference type="GO" id="GO:0007165">
    <property type="term" value="P:signal transduction"/>
    <property type="evidence" value="ECO:0007669"/>
    <property type="project" value="UniProtKB-KW"/>
</dbReference>
<keyword evidence="4" id="KW-0807">Transducer</keyword>
<evidence type="ECO:0000256" key="2">
    <source>
        <dbReference type="ARBA" id="ARBA00022481"/>
    </source>
</evidence>
<dbReference type="CDD" id="cd19411">
    <property type="entry name" value="MCP2201-like_sensor"/>
    <property type="match status" value="1"/>
</dbReference>
<evidence type="ECO:0000256" key="5">
    <source>
        <dbReference type="SAM" id="Phobius"/>
    </source>
</evidence>
<protein>
    <submittedName>
        <fullName evidence="8">Methyl-accepting chemotaxis protein</fullName>
    </submittedName>
</protein>
<dbReference type="AlphaFoldDB" id="A0A318H7I1"/>
<dbReference type="SMART" id="SM00304">
    <property type="entry name" value="HAMP"/>
    <property type="match status" value="1"/>
</dbReference>
<keyword evidence="2" id="KW-0488">Methylation</keyword>
<accession>A0A318H7I1</accession>
<reference evidence="8 9" key="1">
    <citation type="submission" date="2018-05" db="EMBL/GenBank/DDBJ databases">
        <title>Genomic Encyclopedia of Type Strains, Phase IV (KMG-IV): sequencing the most valuable type-strain genomes for metagenomic binning, comparative biology and taxonomic classification.</title>
        <authorList>
            <person name="Goeker M."/>
        </authorList>
    </citation>
    <scope>NUCLEOTIDE SEQUENCE [LARGE SCALE GENOMIC DNA]</scope>
    <source>
        <strain evidence="8 9">DSM 566</strain>
    </source>
</reference>